<feature type="compositionally biased region" description="Basic and acidic residues" evidence="1">
    <location>
        <begin position="143"/>
        <end position="166"/>
    </location>
</feature>
<comment type="caution">
    <text evidence="2">The sequence shown here is derived from an EMBL/GenBank/DDBJ whole genome shotgun (WGS) entry which is preliminary data.</text>
</comment>
<evidence type="ECO:0000313" key="2">
    <source>
        <dbReference type="EMBL" id="RXW15276.1"/>
    </source>
</evidence>
<dbReference type="AlphaFoldDB" id="A0A4Q2D9G3"/>
<evidence type="ECO:0000256" key="1">
    <source>
        <dbReference type="SAM" id="MobiDB-lite"/>
    </source>
</evidence>
<dbReference type="Proteomes" id="UP000290288">
    <property type="component" value="Unassembled WGS sequence"/>
</dbReference>
<reference evidence="2 3" key="1">
    <citation type="submission" date="2019-01" db="EMBL/GenBank/DDBJ databases">
        <title>Draft genome sequence of Psathyrella aberdarensis IHI B618.</title>
        <authorList>
            <person name="Buettner E."/>
            <person name="Kellner H."/>
        </authorList>
    </citation>
    <scope>NUCLEOTIDE SEQUENCE [LARGE SCALE GENOMIC DNA]</scope>
    <source>
        <strain evidence="2 3">IHI B618</strain>
    </source>
</reference>
<feature type="region of interest" description="Disordered" evidence="1">
    <location>
        <begin position="1"/>
        <end position="32"/>
    </location>
</feature>
<feature type="region of interest" description="Disordered" evidence="1">
    <location>
        <begin position="138"/>
        <end position="232"/>
    </location>
</feature>
<name>A0A4Q2D9G3_9AGAR</name>
<feature type="compositionally biased region" description="Low complexity" evidence="1">
    <location>
        <begin position="212"/>
        <end position="223"/>
    </location>
</feature>
<evidence type="ECO:0000313" key="3">
    <source>
        <dbReference type="Proteomes" id="UP000290288"/>
    </source>
</evidence>
<keyword evidence="3" id="KW-1185">Reference proteome</keyword>
<sequence>MPPEPTKSKSKHFSSRKKLDERRYDAHASELETKRSRGKFSYCAQTETQVRQADTMPIVPGMSSFSAALAFVALTPAGCKRRRCATLCPNGSLSTGHRFVEHLDYKISTLTGRIRQLEDALSTLQAKQSTEPHPLLAADLVSSEDKPNVDDDSKVRGETIEGESSKKVGSGQASSSGANSGEVTDTLGALSIPRPENLSSSNQEPSDFDLIASESPSFSSPPAERCPAGAHTLDLSATRSPARIGDFSLFPLAFPFTPLGQPAGIQAMS</sequence>
<dbReference type="EMBL" id="SDEE01000571">
    <property type="protein sequence ID" value="RXW15276.1"/>
    <property type="molecule type" value="Genomic_DNA"/>
</dbReference>
<proteinExistence type="predicted"/>
<gene>
    <name evidence="2" type="ORF">EST38_g10578</name>
</gene>
<feature type="compositionally biased region" description="Low complexity" evidence="1">
    <location>
        <begin position="167"/>
        <end position="181"/>
    </location>
</feature>
<accession>A0A4Q2D9G3</accession>
<protein>
    <submittedName>
        <fullName evidence="2">Uncharacterized protein</fullName>
    </submittedName>
</protein>
<dbReference type="OrthoDB" id="424974at2759"/>
<organism evidence="2 3">
    <name type="scientific">Candolleomyces aberdarensis</name>
    <dbReference type="NCBI Taxonomy" id="2316362"/>
    <lineage>
        <taxon>Eukaryota</taxon>
        <taxon>Fungi</taxon>
        <taxon>Dikarya</taxon>
        <taxon>Basidiomycota</taxon>
        <taxon>Agaricomycotina</taxon>
        <taxon>Agaricomycetes</taxon>
        <taxon>Agaricomycetidae</taxon>
        <taxon>Agaricales</taxon>
        <taxon>Agaricineae</taxon>
        <taxon>Psathyrellaceae</taxon>
        <taxon>Candolleomyces</taxon>
    </lineage>
</organism>
<feature type="compositionally biased region" description="Basic and acidic residues" evidence="1">
    <location>
        <begin position="17"/>
        <end position="32"/>
    </location>
</feature>